<comment type="similarity">
    <text evidence="2">Belongs to the transferase hexapeptide repeat family.</text>
</comment>
<evidence type="ECO:0000313" key="10">
    <source>
        <dbReference type="Proteomes" id="UP000887572"/>
    </source>
</evidence>
<dbReference type="GO" id="GO:0004475">
    <property type="term" value="F:mannose-1-phosphate guanylyltransferase (GTP) activity"/>
    <property type="evidence" value="ECO:0007669"/>
    <property type="project" value="UniProtKB-EC"/>
</dbReference>
<evidence type="ECO:0000256" key="6">
    <source>
        <dbReference type="ARBA" id="ARBA00023134"/>
    </source>
</evidence>
<evidence type="ECO:0000313" key="11">
    <source>
        <dbReference type="WBParaSite" id="Gr19_v10_g13971.t1"/>
    </source>
</evidence>
<evidence type="ECO:0000256" key="7">
    <source>
        <dbReference type="ARBA" id="ARBA00065107"/>
    </source>
</evidence>
<organism evidence="10 11">
    <name type="scientific">Globodera rostochiensis</name>
    <name type="common">Golden nematode worm</name>
    <name type="synonym">Heterodera rostochiensis</name>
    <dbReference type="NCBI Taxonomy" id="31243"/>
    <lineage>
        <taxon>Eukaryota</taxon>
        <taxon>Metazoa</taxon>
        <taxon>Ecdysozoa</taxon>
        <taxon>Nematoda</taxon>
        <taxon>Chromadorea</taxon>
        <taxon>Rhabditida</taxon>
        <taxon>Tylenchina</taxon>
        <taxon>Tylenchomorpha</taxon>
        <taxon>Tylenchoidea</taxon>
        <taxon>Heteroderidae</taxon>
        <taxon>Heteroderinae</taxon>
        <taxon>Globodera</taxon>
    </lineage>
</organism>
<dbReference type="Gene3D" id="2.160.10.10">
    <property type="entry name" value="Hexapeptide repeat proteins"/>
    <property type="match status" value="1"/>
</dbReference>
<keyword evidence="10" id="KW-1185">Reference proteome</keyword>
<dbReference type="GO" id="GO:0005525">
    <property type="term" value="F:GTP binding"/>
    <property type="evidence" value="ECO:0007669"/>
    <property type="project" value="UniProtKB-KW"/>
</dbReference>
<dbReference type="InterPro" id="IPR018357">
    <property type="entry name" value="Hexapep_transf_CS"/>
</dbReference>
<evidence type="ECO:0000256" key="5">
    <source>
        <dbReference type="ARBA" id="ARBA00022741"/>
    </source>
</evidence>
<dbReference type="SUPFAM" id="SSF51161">
    <property type="entry name" value="Trimeric LpxA-like enzymes"/>
    <property type="match status" value="1"/>
</dbReference>
<dbReference type="Pfam" id="PF00483">
    <property type="entry name" value="NTP_transferase"/>
    <property type="match status" value="1"/>
</dbReference>
<dbReference type="SUPFAM" id="SSF53448">
    <property type="entry name" value="Nucleotide-diphospho-sugar transferases"/>
    <property type="match status" value="1"/>
</dbReference>
<dbReference type="InterPro" id="IPR029044">
    <property type="entry name" value="Nucleotide-diphossugar_trans"/>
</dbReference>
<dbReference type="EC" id="2.7.7.13" evidence="3"/>
<keyword evidence="6" id="KW-0342">GTP-binding</keyword>
<dbReference type="PANTHER" id="PTHR22572">
    <property type="entry name" value="SUGAR-1-PHOSPHATE GUANYL TRANSFERASE"/>
    <property type="match status" value="1"/>
</dbReference>
<dbReference type="Gene3D" id="3.90.550.10">
    <property type="entry name" value="Spore Coat Polysaccharide Biosynthesis Protein SpsA, Chain A"/>
    <property type="match status" value="1"/>
</dbReference>
<dbReference type="InterPro" id="IPR045233">
    <property type="entry name" value="GMPPB_N"/>
</dbReference>
<dbReference type="FunFam" id="3.90.550.10:FF:000013">
    <property type="entry name" value="mannose-1-phosphate guanyltransferase beta"/>
    <property type="match status" value="1"/>
</dbReference>
<protein>
    <recommendedName>
        <fullName evidence="3">mannose-1-phosphate guanylyltransferase</fullName>
        <ecNumber evidence="3">2.7.7.13</ecNumber>
    </recommendedName>
</protein>
<keyword evidence="5" id="KW-0547">Nucleotide-binding</keyword>
<evidence type="ECO:0000256" key="4">
    <source>
        <dbReference type="ARBA" id="ARBA00022679"/>
    </source>
</evidence>
<feature type="domain" description="Mannose-1-phosphate guanyltransferase C-terminal" evidence="9">
    <location>
        <begin position="260"/>
        <end position="369"/>
    </location>
</feature>
<dbReference type="PROSITE" id="PS00101">
    <property type="entry name" value="HEXAPEP_TRANSFERASES"/>
    <property type="match status" value="1"/>
</dbReference>
<feature type="domain" description="Nucleotidyl transferase" evidence="8">
    <location>
        <begin position="2"/>
        <end position="230"/>
    </location>
</feature>
<dbReference type="Proteomes" id="UP000887572">
    <property type="component" value="Unplaced"/>
</dbReference>
<evidence type="ECO:0000256" key="1">
    <source>
        <dbReference type="ARBA" id="ARBA00004823"/>
    </source>
</evidence>
<proteinExistence type="inferred from homology"/>
<dbReference type="InterPro" id="IPR050486">
    <property type="entry name" value="Mannose-1P_guanyltransferase"/>
</dbReference>
<evidence type="ECO:0000256" key="3">
    <source>
        <dbReference type="ARBA" id="ARBA00012387"/>
    </source>
</evidence>
<dbReference type="InterPro" id="IPR005835">
    <property type="entry name" value="NTP_transferase_dom"/>
</dbReference>
<reference evidence="11" key="1">
    <citation type="submission" date="2022-11" db="UniProtKB">
        <authorList>
            <consortium name="WormBaseParasite"/>
        </authorList>
    </citation>
    <scope>IDENTIFICATION</scope>
</reference>
<sequence>MKALILVGGYGTRLRPLTITQPKPLVEFANKPMVVHQIEALAAAGVDTVVLAVTARIEDLLAVEMKKEEQRIGIRIVFSVEEEPMGTAGPLALASHLLGDTEPFYVLNSDVICAFPFVQMMAFHRKHGRQGSIAVTKVDEPSKYGVVVFDEAAGRIDRFVEKPQEYVGNKINAGMYILNPSVLQMIPCQPCSIEKEIFPKMCFANNLYAFVLSGFWMDVGQPKDFLRGVRLYLAHQQQQNTLDKAENGHLLASIGECCTINQPVLIDSSATIGAHCIIGPNVCIGAAVRLHDGVCIRDSTVLSGTVIRHSTLVHSSIIGHKCVIGSHVHMVNTSVLGEDVVIKDELYLSGARVLPHKSIAESVPEPTIIM</sequence>
<dbReference type="AlphaFoldDB" id="A0A914H442"/>
<comment type="pathway">
    <text evidence="1">Nucleotide-sugar biosynthesis; GDP-alpha-D-mannose biosynthesis; GDP-alpha-D-mannose from alpha-D-mannose 1-phosphate (GTP route): step 1/1.</text>
</comment>
<dbReference type="InterPro" id="IPR056729">
    <property type="entry name" value="GMPPB_C"/>
</dbReference>
<accession>A0A914H442</accession>
<dbReference type="WBParaSite" id="Gr19_v10_g13971.t1">
    <property type="protein sequence ID" value="Gr19_v10_g13971.t1"/>
    <property type="gene ID" value="Gr19_v10_g13971"/>
</dbReference>
<dbReference type="GO" id="GO:0009298">
    <property type="term" value="P:GDP-mannose biosynthetic process"/>
    <property type="evidence" value="ECO:0007669"/>
    <property type="project" value="InterPro"/>
</dbReference>
<name>A0A914H442_GLORO</name>
<evidence type="ECO:0000259" key="9">
    <source>
        <dbReference type="Pfam" id="PF25087"/>
    </source>
</evidence>
<dbReference type="Pfam" id="PF25087">
    <property type="entry name" value="GMPPB_C"/>
    <property type="match status" value="1"/>
</dbReference>
<comment type="subunit">
    <text evidence="7">Component of the GMPPA-GMPPB mannose-1-phosphate guanylyltransferase complex composed of 4 GMPPA subunits and 8 tag-335/GMPPB subunits; the complex is organized into three layers, a central layer made up of 2 GMPPA dimers sandwiched between two layers each made up of 2 tag-335/GMPPB dimers. Catalytic activity of tag-335/GMPPB is reduced when part of the complex and binding of GDP-alpha-D-Mannose by GMPPA induces allosteric feedback inhibition of tag-335/GMPPB.</text>
</comment>
<evidence type="ECO:0000259" key="8">
    <source>
        <dbReference type="Pfam" id="PF00483"/>
    </source>
</evidence>
<dbReference type="CDD" id="cd06425">
    <property type="entry name" value="M1P_guanylylT_B_like_N"/>
    <property type="match status" value="1"/>
</dbReference>
<keyword evidence="4" id="KW-0808">Transferase</keyword>
<evidence type="ECO:0000256" key="2">
    <source>
        <dbReference type="ARBA" id="ARBA00007274"/>
    </source>
</evidence>
<dbReference type="InterPro" id="IPR011004">
    <property type="entry name" value="Trimer_LpxA-like_sf"/>
</dbReference>